<dbReference type="Pfam" id="PF13463">
    <property type="entry name" value="HTH_27"/>
    <property type="match status" value="1"/>
</dbReference>
<gene>
    <name evidence="2" type="ORF">CCUG60884_00276</name>
</gene>
<feature type="domain" description="HTH marR-type" evidence="1">
    <location>
        <begin position="33"/>
        <end position="71"/>
    </location>
</feature>
<dbReference type="InterPro" id="IPR036390">
    <property type="entry name" value="WH_DNA-bd_sf"/>
</dbReference>
<dbReference type="InterPro" id="IPR036388">
    <property type="entry name" value="WH-like_DNA-bd_sf"/>
</dbReference>
<organism evidence="2 3">
    <name type="scientific">Mycobacteroides salmoniphilum</name>
    <dbReference type="NCBI Taxonomy" id="404941"/>
    <lineage>
        <taxon>Bacteria</taxon>
        <taxon>Bacillati</taxon>
        <taxon>Actinomycetota</taxon>
        <taxon>Actinomycetes</taxon>
        <taxon>Mycobacteriales</taxon>
        <taxon>Mycobacteriaceae</taxon>
        <taxon>Mycobacteroides</taxon>
    </lineage>
</organism>
<reference evidence="2 3" key="1">
    <citation type="journal article" date="2019" name="Sci. Rep.">
        <title>Extended insight into the Mycobacterium chelonae-abscessus complex through whole genome sequencing of Mycobacterium salmoniphilum outbreak and Mycobacterium salmoniphilum-like strains.</title>
        <authorList>
            <person name="Behra P.R.K."/>
            <person name="Das S."/>
            <person name="Pettersson B.M.F."/>
            <person name="Shirreff L."/>
            <person name="DuCote T."/>
            <person name="Jacobsson K.G."/>
            <person name="Ennis D.G."/>
            <person name="Kirsebom L.A."/>
        </authorList>
    </citation>
    <scope>NUCLEOTIDE SEQUENCE [LARGE SCALE GENOMIC DNA]</scope>
    <source>
        <strain evidence="2 3">CCUG 60884</strain>
    </source>
</reference>
<dbReference type="AlphaFoldDB" id="A0A4R8SZQ7"/>
<dbReference type="EMBL" id="PECL01000003">
    <property type="protein sequence ID" value="TEA09107.1"/>
    <property type="molecule type" value="Genomic_DNA"/>
</dbReference>
<proteinExistence type="predicted"/>
<evidence type="ECO:0000259" key="1">
    <source>
        <dbReference type="Pfam" id="PF13463"/>
    </source>
</evidence>
<dbReference type="RefSeq" id="WP_134081001.1">
    <property type="nucleotide sequence ID" value="NZ_PECL01000003.1"/>
</dbReference>
<protein>
    <recommendedName>
        <fullName evidence="1">HTH marR-type domain-containing protein</fullName>
    </recommendedName>
</protein>
<sequence length="82" mass="9207">MSARALTDNQIEVLLQFGREDGWLRPLDLGGRDGSNHSAVLAQLIRRGLVESRVRSYGDRGSKLYRITPAGRSTLEQLWAVR</sequence>
<dbReference type="Proteomes" id="UP000294604">
    <property type="component" value="Unassembled WGS sequence"/>
</dbReference>
<dbReference type="InterPro" id="IPR000835">
    <property type="entry name" value="HTH_MarR-typ"/>
</dbReference>
<dbReference type="Gene3D" id="1.10.10.10">
    <property type="entry name" value="Winged helix-like DNA-binding domain superfamily/Winged helix DNA-binding domain"/>
    <property type="match status" value="1"/>
</dbReference>
<evidence type="ECO:0000313" key="3">
    <source>
        <dbReference type="Proteomes" id="UP000294604"/>
    </source>
</evidence>
<evidence type="ECO:0000313" key="2">
    <source>
        <dbReference type="EMBL" id="TEA09107.1"/>
    </source>
</evidence>
<name>A0A4R8SZQ7_9MYCO</name>
<dbReference type="SUPFAM" id="SSF46785">
    <property type="entry name" value="Winged helix' DNA-binding domain"/>
    <property type="match status" value="1"/>
</dbReference>
<dbReference type="GO" id="GO:0003700">
    <property type="term" value="F:DNA-binding transcription factor activity"/>
    <property type="evidence" value="ECO:0007669"/>
    <property type="project" value="InterPro"/>
</dbReference>
<accession>A0A4R8SZQ7</accession>
<comment type="caution">
    <text evidence="2">The sequence shown here is derived from an EMBL/GenBank/DDBJ whole genome shotgun (WGS) entry which is preliminary data.</text>
</comment>